<sequence length="117" mass="13331">MAAVFSFVVTAGHELWPTTECPAFTNQPLNWRSMFLLQRFREKKKMEIDKCFCCRDAKQPLLFNVCPKQTAYKSGWVKKWSAYIILIDENSFSDGATVGEATAGRRGLACVTRVKED</sequence>
<dbReference type="RefSeq" id="XP_023004312.1">
    <property type="nucleotide sequence ID" value="XM_023148544.1"/>
</dbReference>
<dbReference type="GeneID" id="111497672"/>
<protein>
    <submittedName>
        <fullName evidence="2 3">Uncharacterized protein LOC111497672 isoform X1</fullName>
    </submittedName>
</protein>
<evidence type="ECO:0000313" key="1">
    <source>
        <dbReference type="Proteomes" id="UP000504608"/>
    </source>
</evidence>
<gene>
    <name evidence="2 3" type="primary">LOC111497672</name>
</gene>
<organism evidence="1 3">
    <name type="scientific">Cucurbita maxima</name>
    <name type="common">Pumpkin</name>
    <name type="synonym">Winter squash</name>
    <dbReference type="NCBI Taxonomy" id="3661"/>
    <lineage>
        <taxon>Eukaryota</taxon>
        <taxon>Viridiplantae</taxon>
        <taxon>Streptophyta</taxon>
        <taxon>Embryophyta</taxon>
        <taxon>Tracheophyta</taxon>
        <taxon>Spermatophyta</taxon>
        <taxon>Magnoliopsida</taxon>
        <taxon>eudicotyledons</taxon>
        <taxon>Gunneridae</taxon>
        <taxon>Pentapetalae</taxon>
        <taxon>rosids</taxon>
        <taxon>fabids</taxon>
        <taxon>Cucurbitales</taxon>
        <taxon>Cucurbitaceae</taxon>
        <taxon>Cucurbiteae</taxon>
        <taxon>Cucurbita</taxon>
    </lineage>
</organism>
<dbReference type="Proteomes" id="UP000504608">
    <property type="component" value="Unplaced"/>
</dbReference>
<keyword evidence="1" id="KW-1185">Reference proteome</keyword>
<dbReference type="RefSeq" id="XP_023004311.1">
    <property type="nucleotide sequence ID" value="XM_023148543.1"/>
</dbReference>
<accession>A0A6J1KQ30</accession>
<evidence type="ECO:0000313" key="2">
    <source>
        <dbReference type="RefSeq" id="XP_023004311.1"/>
    </source>
</evidence>
<evidence type="ECO:0000313" key="3">
    <source>
        <dbReference type="RefSeq" id="XP_023004312.1"/>
    </source>
</evidence>
<reference evidence="2 3" key="1">
    <citation type="submission" date="2025-04" db="UniProtKB">
        <authorList>
            <consortium name="RefSeq"/>
        </authorList>
    </citation>
    <scope>IDENTIFICATION</scope>
    <source>
        <tissue evidence="2 3">Young leaves</tissue>
    </source>
</reference>
<proteinExistence type="predicted"/>
<dbReference type="KEGG" id="cmax:111497672"/>
<dbReference type="AlphaFoldDB" id="A0A6J1KQ30"/>
<name>A0A6J1KQ30_CUCMA</name>